<organism evidence="1 2">
    <name type="scientific">Coemansia asiatica</name>
    <dbReference type="NCBI Taxonomy" id="1052880"/>
    <lineage>
        <taxon>Eukaryota</taxon>
        <taxon>Fungi</taxon>
        <taxon>Fungi incertae sedis</taxon>
        <taxon>Zoopagomycota</taxon>
        <taxon>Kickxellomycotina</taxon>
        <taxon>Kickxellomycetes</taxon>
        <taxon>Kickxellales</taxon>
        <taxon>Kickxellaceae</taxon>
        <taxon>Coemansia</taxon>
    </lineage>
</organism>
<keyword evidence="2" id="KW-1185">Reference proteome</keyword>
<comment type="caution">
    <text evidence="1">The sequence shown here is derived from an EMBL/GenBank/DDBJ whole genome shotgun (WGS) entry which is preliminary data.</text>
</comment>
<proteinExistence type="predicted"/>
<name>A0A9W7XIA9_9FUNG</name>
<dbReference type="Proteomes" id="UP001145021">
    <property type="component" value="Unassembled WGS sequence"/>
</dbReference>
<dbReference type="AlphaFoldDB" id="A0A9W7XIA9"/>
<reference evidence="1" key="1">
    <citation type="submission" date="2022-07" db="EMBL/GenBank/DDBJ databases">
        <title>Phylogenomic reconstructions and comparative analyses of Kickxellomycotina fungi.</title>
        <authorList>
            <person name="Reynolds N.K."/>
            <person name="Stajich J.E."/>
            <person name="Barry K."/>
            <person name="Grigoriev I.V."/>
            <person name="Crous P."/>
            <person name="Smith M.E."/>
        </authorList>
    </citation>
    <scope>NUCLEOTIDE SEQUENCE</scope>
    <source>
        <strain evidence="1">NBRC 105413</strain>
    </source>
</reference>
<sequence>MSAFEKLPSLVHAQILDFALNSCSLFSEKLVFLSVCHSWRQAALSSVYRTAHAKGTRTVRKTDDALKYSVVWKTNMDLITMAYSKDSVRAMVVEIQRDHMLFDLKDTLLQTSMFRDIMWPNIRRLCVITDLNSVSLSDDSADSDDDDISDSTNAVLKQAADTLVNILVPNVIEVQFSTKGCGLRHMCFCGYLVSGYAEKLTKVIDSTWVFFTLAQSLEFLTVLDLDLSISFEPLFPRINPKQLRILRLNNTPPFFSWRVFDKPDNQDHEPIVFSNLITLDFHMNQYSVFEDLSDFEEEYEFCGQVIFPKLEILGMKCWPRLGAHFGSCVFPQKMHKITCYGSVKAFAEITDLQPILITECLDMTATFNEYISYDLFSTMKRYAVHGTAPRRVELTLENAFDEVKTHILTWTALTRLQLQSAEFDQLLLLLNHLERLDYLAVSDTYFDYHWQESCNNSQAFEQVSNSQLTVLCIEKMVDNANNAVAMECIERLMQTLKHAVVFKTLDNISRKPLLFHISDEQPYMQLKG</sequence>
<evidence type="ECO:0000313" key="1">
    <source>
        <dbReference type="EMBL" id="KAJ1643835.1"/>
    </source>
</evidence>
<gene>
    <name evidence="1" type="ORF">LPJ64_004426</name>
</gene>
<accession>A0A9W7XIA9</accession>
<protein>
    <submittedName>
        <fullName evidence="1">Uncharacterized protein</fullName>
    </submittedName>
</protein>
<evidence type="ECO:0000313" key="2">
    <source>
        <dbReference type="Proteomes" id="UP001145021"/>
    </source>
</evidence>
<dbReference type="EMBL" id="JANBOH010000215">
    <property type="protein sequence ID" value="KAJ1643835.1"/>
    <property type="molecule type" value="Genomic_DNA"/>
</dbReference>